<dbReference type="EMBL" id="CP013200">
    <property type="protein sequence ID" value="ALO65828.1"/>
    <property type="molecule type" value="Genomic_DNA"/>
</dbReference>
<feature type="domain" description="Bacterial bifunctional deaminase-reductase C-terminal" evidence="1">
    <location>
        <begin position="3"/>
        <end position="178"/>
    </location>
</feature>
<dbReference type="OrthoDB" id="7949219at2"/>
<dbReference type="PANTHER" id="PTHR38011:SF11">
    <property type="entry name" value="2,5-DIAMINO-6-RIBOSYLAMINO-4(3H)-PYRIMIDINONE 5'-PHOSPHATE REDUCTASE"/>
    <property type="match status" value="1"/>
</dbReference>
<protein>
    <submittedName>
        <fullName evidence="2">Deaminase</fullName>
    </submittedName>
</protein>
<dbReference type="GO" id="GO:0009231">
    <property type="term" value="P:riboflavin biosynthetic process"/>
    <property type="evidence" value="ECO:0007669"/>
    <property type="project" value="InterPro"/>
</dbReference>
<sequence length="187" mass="20874">MGKLIYAAITSLDGYIEDRDGGFAWAMPDDEVHSCINHLQEDIGTFLLGRRMFQTLQVWEEFYGKTDLIKVMRDYATLWHGTDKVVFSKTLDEVSTSRTRIERVFDPEAIRRMKADADHDLSVGGAELGATALRAGLVDEIHLFISPVMVGGGKAALPEIKETRLDLLGQQHFGNGVVHLHYAVRNG</sequence>
<evidence type="ECO:0000313" key="3">
    <source>
        <dbReference type="Proteomes" id="UP000059574"/>
    </source>
</evidence>
<dbReference type="GO" id="GO:0008703">
    <property type="term" value="F:5-amino-6-(5-phosphoribosylamino)uracil reductase activity"/>
    <property type="evidence" value="ECO:0007669"/>
    <property type="project" value="InterPro"/>
</dbReference>
<dbReference type="SUPFAM" id="SSF53597">
    <property type="entry name" value="Dihydrofolate reductase-like"/>
    <property type="match status" value="1"/>
</dbReference>
<evidence type="ECO:0000259" key="1">
    <source>
        <dbReference type="Pfam" id="PF01872"/>
    </source>
</evidence>
<name>A0A0S2LWB3_9MICC</name>
<dbReference type="AlphaFoldDB" id="A0A0S2LWB3"/>
<reference evidence="3" key="1">
    <citation type="submission" date="2015-11" db="EMBL/GenBank/DDBJ databases">
        <authorList>
            <person name="Kumar R."/>
            <person name="Singh D."/>
            <person name="Swarnkar M.K."/>
            <person name="Singh A.K."/>
            <person name="Kumar S."/>
        </authorList>
    </citation>
    <scope>NUCLEOTIDE SEQUENCE [LARGE SCALE GENOMIC DNA]</scope>
    <source>
        <strain evidence="3">ERGS4:06</strain>
    </source>
</reference>
<reference evidence="2 3" key="2">
    <citation type="journal article" date="2016" name="J. Biotechnol.">
        <title>Complete genome sequence of Arthrobacter alpinus ERGS4:06, a yellow pigmented bacterium tolerant to cold and radiations isolated from Sikkim Himalaya.</title>
        <authorList>
            <person name="Kumar R."/>
            <person name="Singh D."/>
            <person name="Swarnkar M.K."/>
            <person name="Singh A.K."/>
            <person name="Kumar S."/>
        </authorList>
    </citation>
    <scope>NUCLEOTIDE SEQUENCE [LARGE SCALE GENOMIC DNA]</scope>
    <source>
        <strain evidence="2 3">ERGS4:06</strain>
    </source>
</reference>
<gene>
    <name evidence="2" type="ORF">AS189_04125</name>
</gene>
<dbReference type="Pfam" id="PF01872">
    <property type="entry name" value="RibD_C"/>
    <property type="match status" value="1"/>
</dbReference>
<dbReference type="PANTHER" id="PTHR38011">
    <property type="entry name" value="DIHYDROFOLATE REDUCTASE FAMILY PROTEIN (AFU_ORTHOLOGUE AFUA_8G06820)"/>
    <property type="match status" value="1"/>
</dbReference>
<dbReference type="Proteomes" id="UP000059574">
    <property type="component" value="Chromosome"/>
</dbReference>
<dbReference type="InterPro" id="IPR024072">
    <property type="entry name" value="DHFR-like_dom_sf"/>
</dbReference>
<evidence type="ECO:0000313" key="2">
    <source>
        <dbReference type="EMBL" id="ALO65828.1"/>
    </source>
</evidence>
<proteinExistence type="predicted"/>
<dbReference type="InterPro" id="IPR002734">
    <property type="entry name" value="RibDG_C"/>
</dbReference>
<dbReference type="RefSeq" id="WP_062286457.1">
    <property type="nucleotide sequence ID" value="NZ_CP013200.1"/>
</dbReference>
<accession>A0A0S2LWB3</accession>
<dbReference type="InterPro" id="IPR050765">
    <property type="entry name" value="Riboflavin_Biosynth_HTPR"/>
</dbReference>
<dbReference type="Gene3D" id="3.40.430.10">
    <property type="entry name" value="Dihydrofolate Reductase, subunit A"/>
    <property type="match status" value="1"/>
</dbReference>
<organism evidence="2 3">
    <name type="scientific">Arthrobacter alpinus</name>
    <dbReference type="NCBI Taxonomy" id="656366"/>
    <lineage>
        <taxon>Bacteria</taxon>
        <taxon>Bacillati</taxon>
        <taxon>Actinomycetota</taxon>
        <taxon>Actinomycetes</taxon>
        <taxon>Micrococcales</taxon>
        <taxon>Micrococcaceae</taxon>
        <taxon>Arthrobacter</taxon>
    </lineage>
</organism>